<evidence type="ECO:0000256" key="1">
    <source>
        <dbReference type="ARBA" id="ARBA00001954"/>
    </source>
</evidence>
<name>A0A4D4KI30_9ACTN</name>
<dbReference type="InterPro" id="IPR003819">
    <property type="entry name" value="TauD/TfdA-like"/>
</dbReference>
<dbReference type="PANTHER" id="PTHR30468:SF5">
    <property type="entry name" value="ALPHA-KETOGLUTARATE-DEPENDENT SULFATE ESTER DIOXYGENASE"/>
    <property type="match status" value="1"/>
</dbReference>
<keyword evidence="6" id="KW-0408">Iron</keyword>
<dbReference type="AlphaFoldDB" id="A0A4D4KI30"/>
<proteinExistence type="inferred from homology"/>
<keyword evidence="5" id="KW-0560">Oxidoreductase</keyword>
<dbReference type="Gene3D" id="3.60.130.10">
    <property type="entry name" value="Clavaminate synthase-like"/>
    <property type="match status" value="1"/>
</dbReference>
<feature type="domain" description="TauD/TfdA-like" evidence="7">
    <location>
        <begin position="11"/>
        <end position="68"/>
    </location>
</feature>
<evidence type="ECO:0000256" key="4">
    <source>
        <dbReference type="ARBA" id="ARBA00022964"/>
    </source>
</evidence>
<evidence type="ECO:0000259" key="7">
    <source>
        <dbReference type="Pfam" id="PF02668"/>
    </source>
</evidence>
<reference evidence="8 9" key="1">
    <citation type="journal article" date="2020" name="Int. J. Syst. Evol. Microbiol.">
        <title>Reclassification of Streptomyces castelarensis and Streptomyces sporoclivatus as later heterotypic synonyms of Streptomyces antimycoticus.</title>
        <authorList>
            <person name="Komaki H."/>
            <person name="Tamura T."/>
        </authorList>
    </citation>
    <scope>NUCLEOTIDE SEQUENCE [LARGE SCALE GENOMIC DNA]</scope>
    <source>
        <strain evidence="8 9">NBRC 12839</strain>
    </source>
</reference>
<comment type="cofactor">
    <cofactor evidence="1">
        <name>Fe(2+)</name>
        <dbReference type="ChEBI" id="CHEBI:29033"/>
    </cofactor>
</comment>
<dbReference type="InterPro" id="IPR042098">
    <property type="entry name" value="TauD-like_sf"/>
</dbReference>
<gene>
    <name evidence="8" type="ORF">SANT12839_094770</name>
</gene>
<sequence>MPVPAETTLTVRPVAGHIGADISGVDLSRPLSTEETRQIRATLLRWKVVFFRGQNLDHASQIAFARHFAS</sequence>
<dbReference type="GO" id="GO:0016706">
    <property type="term" value="F:2-oxoglutarate-dependent dioxygenase activity"/>
    <property type="evidence" value="ECO:0007669"/>
    <property type="project" value="TreeGrafter"/>
</dbReference>
<evidence type="ECO:0000313" key="9">
    <source>
        <dbReference type="Proteomes" id="UP000299290"/>
    </source>
</evidence>
<dbReference type="GO" id="GO:0046872">
    <property type="term" value="F:metal ion binding"/>
    <property type="evidence" value="ECO:0007669"/>
    <property type="project" value="UniProtKB-KW"/>
</dbReference>
<evidence type="ECO:0000313" key="8">
    <source>
        <dbReference type="EMBL" id="GDY48595.1"/>
    </source>
</evidence>
<keyword evidence="9" id="KW-1185">Reference proteome</keyword>
<organism evidence="8 9">
    <name type="scientific">Streptomyces antimycoticus</name>
    <dbReference type="NCBI Taxonomy" id="68175"/>
    <lineage>
        <taxon>Bacteria</taxon>
        <taxon>Bacillati</taxon>
        <taxon>Actinomycetota</taxon>
        <taxon>Actinomycetes</taxon>
        <taxon>Kitasatosporales</taxon>
        <taxon>Streptomycetaceae</taxon>
        <taxon>Streptomyces</taxon>
        <taxon>Streptomyces violaceusniger group</taxon>
    </lineage>
</organism>
<dbReference type="PANTHER" id="PTHR30468">
    <property type="entry name" value="ALPHA-KETOGLUTARATE-DEPENDENT SULFONATE DIOXYGENASE"/>
    <property type="match status" value="1"/>
</dbReference>
<comment type="caution">
    <text evidence="8">The sequence shown here is derived from an EMBL/GenBank/DDBJ whole genome shotgun (WGS) entry which is preliminary data.</text>
</comment>
<dbReference type="Proteomes" id="UP000299290">
    <property type="component" value="Unassembled WGS sequence"/>
</dbReference>
<dbReference type="SUPFAM" id="SSF51197">
    <property type="entry name" value="Clavaminate synthase-like"/>
    <property type="match status" value="1"/>
</dbReference>
<dbReference type="Pfam" id="PF02668">
    <property type="entry name" value="TauD"/>
    <property type="match status" value="1"/>
</dbReference>
<accession>A0A4D4KI30</accession>
<keyword evidence="3" id="KW-0479">Metal-binding</keyword>
<dbReference type="InterPro" id="IPR051323">
    <property type="entry name" value="AtsK-like"/>
</dbReference>
<evidence type="ECO:0000256" key="3">
    <source>
        <dbReference type="ARBA" id="ARBA00022723"/>
    </source>
</evidence>
<dbReference type="GO" id="GO:0005737">
    <property type="term" value="C:cytoplasm"/>
    <property type="evidence" value="ECO:0007669"/>
    <property type="project" value="TreeGrafter"/>
</dbReference>
<keyword evidence="4" id="KW-0223">Dioxygenase</keyword>
<protein>
    <recommendedName>
        <fullName evidence="7">TauD/TfdA-like domain-containing protein</fullName>
    </recommendedName>
</protein>
<evidence type="ECO:0000256" key="6">
    <source>
        <dbReference type="ARBA" id="ARBA00023004"/>
    </source>
</evidence>
<dbReference type="EMBL" id="BJHV01000001">
    <property type="protein sequence ID" value="GDY48595.1"/>
    <property type="molecule type" value="Genomic_DNA"/>
</dbReference>
<evidence type="ECO:0000256" key="5">
    <source>
        <dbReference type="ARBA" id="ARBA00023002"/>
    </source>
</evidence>
<comment type="similarity">
    <text evidence="2">Belongs to the TfdA dioxygenase family.</text>
</comment>
<evidence type="ECO:0000256" key="2">
    <source>
        <dbReference type="ARBA" id="ARBA00005896"/>
    </source>
</evidence>